<evidence type="ECO:0000259" key="1">
    <source>
        <dbReference type="SMART" id="SM00849"/>
    </source>
</evidence>
<dbReference type="RefSeq" id="WP_161424407.1">
    <property type="nucleotide sequence ID" value="NZ_JARWMY010000022.1"/>
</dbReference>
<feature type="domain" description="Metallo-beta-lactamase" evidence="1">
    <location>
        <begin position="22"/>
        <end position="187"/>
    </location>
</feature>
<dbReference type="EMBL" id="WUTS01000009">
    <property type="protein sequence ID" value="NAW14328.1"/>
    <property type="molecule type" value="Genomic_DNA"/>
</dbReference>
<evidence type="ECO:0000313" key="3">
    <source>
        <dbReference type="Proteomes" id="UP000448235"/>
    </source>
</evidence>
<evidence type="ECO:0000313" key="2">
    <source>
        <dbReference type="EMBL" id="NAW14328.1"/>
    </source>
</evidence>
<dbReference type="InterPro" id="IPR036866">
    <property type="entry name" value="RibonucZ/Hydroxyglut_hydro"/>
</dbReference>
<dbReference type="GO" id="GO:0016787">
    <property type="term" value="F:hydrolase activity"/>
    <property type="evidence" value="ECO:0007669"/>
    <property type="project" value="UniProtKB-KW"/>
</dbReference>
<keyword evidence="2" id="KW-0378">Hydrolase</keyword>
<dbReference type="SMART" id="SM00849">
    <property type="entry name" value="Lactamase_B"/>
    <property type="match status" value="1"/>
</dbReference>
<dbReference type="InterPro" id="IPR001279">
    <property type="entry name" value="Metallo-B-lactamas"/>
</dbReference>
<dbReference type="AlphaFoldDB" id="A0A7X5AP56"/>
<dbReference type="Proteomes" id="UP000448235">
    <property type="component" value="Unassembled WGS sequence"/>
</dbReference>
<sequence>MTQITSEEHVEITVLSGLGAKAPAAILIETAKVRLLLDAGGPLDPGAACEWVSDLERRGWPDAILLSHDHPDHVGSLAQLPSDIPLYCTSETARALPAGRRWRALASRGEQRIAGVRVTTGQAGHSLDGIWLHLALGQGIFYSGDTCLESAVFPFDPPPPAAIALLDASYGRYDQPLAAAQAAMADHLERPTVMPVPASGRAAEIALWFIDNQESTHGNAEGATRLALDDGCRQALTRLLALPATLRRPGIDARLRELLTAPPPAAPHLLLVDDDGHRNTWPGYHTLHSGYLTPPRRRQVAAGEAAWRRWNVHPRLTDITTLMSMLQARELWPLFTELTPEWQQDFPLSPPARELAMATPTRCLRPASEVCDAAG</sequence>
<proteinExistence type="predicted"/>
<name>A0A7X5AP56_9GAMM</name>
<organism evidence="2 3">
    <name type="scientific">Halomonas icarae</name>
    <dbReference type="NCBI Taxonomy" id="2691040"/>
    <lineage>
        <taxon>Bacteria</taxon>
        <taxon>Pseudomonadati</taxon>
        <taxon>Pseudomonadota</taxon>
        <taxon>Gammaproteobacteria</taxon>
        <taxon>Oceanospirillales</taxon>
        <taxon>Halomonadaceae</taxon>
        <taxon>Halomonas</taxon>
    </lineage>
</organism>
<dbReference type="PANTHER" id="PTHR43546:SF3">
    <property type="entry name" value="UPF0173 METAL-DEPENDENT HYDROLASE MJ1163"/>
    <property type="match status" value="1"/>
</dbReference>
<comment type="caution">
    <text evidence="2">The sequence shown here is derived from an EMBL/GenBank/DDBJ whole genome shotgun (WGS) entry which is preliminary data.</text>
</comment>
<protein>
    <submittedName>
        <fullName evidence="2">MBL fold metallo-hydrolase</fullName>
    </submittedName>
</protein>
<accession>A0A7X5AP56</accession>
<keyword evidence="3" id="KW-1185">Reference proteome</keyword>
<dbReference type="PANTHER" id="PTHR43546">
    <property type="entry name" value="UPF0173 METAL-DEPENDENT HYDROLASE MJ1163-RELATED"/>
    <property type="match status" value="1"/>
</dbReference>
<dbReference type="InterPro" id="IPR050114">
    <property type="entry name" value="UPF0173_UPF0282_UlaG_hydrolase"/>
</dbReference>
<dbReference type="Pfam" id="PF12706">
    <property type="entry name" value="Lactamase_B_2"/>
    <property type="match status" value="1"/>
</dbReference>
<reference evidence="2 3" key="1">
    <citation type="submission" date="2019-12" db="EMBL/GenBank/DDBJ databases">
        <title>Draft genome sequencing of Halomonas icarensis D1-1.</title>
        <authorList>
            <person name="Pandiyan K."/>
            <person name="Kushwaha P."/>
            <person name="Gowdham M."/>
            <person name="Chakdar H."/>
            <person name="Singh A."/>
            <person name="Kumar M."/>
            <person name="Saxena A.K."/>
        </authorList>
    </citation>
    <scope>NUCLEOTIDE SEQUENCE [LARGE SCALE GENOMIC DNA]</scope>
    <source>
        <strain evidence="2 3">D1-1</strain>
    </source>
</reference>
<dbReference type="SUPFAM" id="SSF56281">
    <property type="entry name" value="Metallo-hydrolase/oxidoreductase"/>
    <property type="match status" value="1"/>
</dbReference>
<gene>
    <name evidence="2" type="ORF">GRB80_15980</name>
</gene>
<dbReference type="Gene3D" id="3.60.15.10">
    <property type="entry name" value="Ribonuclease Z/Hydroxyacylglutathione hydrolase-like"/>
    <property type="match status" value="1"/>
</dbReference>